<dbReference type="InterPro" id="IPR011227">
    <property type="entry name" value="UCP029730"/>
</dbReference>
<gene>
    <name evidence="1" type="ORF">ABID21_001219</name>
</gene>
<accession>A0ABV2H3J9</accession>
<dbReference type="Proteomes" id="UP001549031">
    <property type="component" value="Unassembled WGS sequence"/>
</dbReference>
<name>A0ABV2H3J9_9HYPH</name>
<dbReference type="SUPFAM" id="SSF53187">
    <property type="entry name" value="Zn-dependent exopeptidases"/>
    <property type="match status" value="1"/>
</dbReference>
<evidence type="ECO:0000313" key="2">
    <source>
        <dbReference type="Proteomes" id="UP001549031"/>
    </source>
</evidence>
<dbReference type="Gene3D" id="3.40.630.40">
    <property type="entry name" value="Zn-dependent exopeptidases"/>
    <property type="match status" value="1"/>
</dbReference>
<evidence type="ECO:0000313" key="1">
    <source>
        <dbReference type="EMBL" id="MET3585117.1"/>
    </source>
</evidence>
<sequence>MKRGGEATLVVLAQTEMLSKADGEAVAVDNPDAAGDVLLVCEHASRRLPQRYGTLGLSEEALSSHIAWDPGALAVAQLMARQLDATLIYQRFSRLIYDCNRPPESPAAIRDVSEIFRVPGNENLNNAERSLRTSSLYLPFQGRIREEIAVRRAHSRETVLVTIHSFTPVYFGRKREVEIGILHDRDSRLADAMLAAASRHLYRVERNEPYGPADGVTHTLELHALPAGLLNVMIEIRNDLIADEAGQVVAADFLSQLLRESISALTKQNNNGCA</sequence>
<comment type="caution">
    <text evidence="1">The sequence shown here is derived from an EMBL/GenBank/DDBJ whole genome shotgun (WGS) entry which is preliminary data.</text>
</comment>
<reference evidence="1 2" key="1">
    <citation type="submission" date="2024-06" db="EMBL/GenBank/DDBJ databases">
        <title>Genomic Encyclopedia of Type Strains, Phase IV (KMG-IV): sequencing the most valuable type-strain genomes for metagenomic binning, comparative biology and taxonomic classification.</title>
        <authorList>
            <person name="Goeker M."/>
        </authorList>
    </citation>
    <scope>NUCLEOTIDE SEQUENCE [LARGE SCALE GENOMIC DNA]</scope>
    <source>
        <strain evidence="1 2">DSM 105042</strain>
    </source>
</reference>
<keyword evidence="2" id="KW-1185">Reference proteome</keyword>
<dbReference type="EMBL" id="JBEPLJ010000004">
    <property type="protein sequence ID" value="MET3585117.1"/>
    <property type="molecule type" value="Genomic_DNA"/>
</dbReference>
<dbReference type="Pfam" id="PF05013">
    <property type="entry name" value="FGase"/>
    <property type="match status" value="1"/>
</dbReference>
<protein>
    <submittedName>
        <fullName evidence="1">N-formylglutamate amidohydrolase</fullName>
    </submittedName>
</protein>
<proteinExistence type="predicted"/>
<dbReference type="PIRSF" id="PIRSF029730">
    <property type="entry name" value="UCP029730"/>
    <property type="match status" value="1"/>
</dbReference>
<organism evidence="1 2">
    <name type="scientific">Pseudorhizobium tarimense</name>
    <dbReference type="NCBI Taxonomy" id="1079109"/>
    <lineage>
        <taxon>Bacteria</taxon>
        <taxon>Pseudomonadati</taxon>
        <taxon>Pseudomonadota</taxon>
        <taxon>Alphaproteobacteria</taxon>
        <taxon>Hyphomicrobiales</taxon>
        <taxon>Rhizobiaceae</taxon>
        <taxon>Rhizobium/Agrobacterium group</taxon>
        <taxon>Pseudorhizobium</taxon>
    </lineage>
</organism>
<dbReference type="InterPro" id="IPR007709">
    <property type="entry name" value="N-FG_amidohydro"/>
</dbReference>